<accession>A0A4U6V861</accession>
<sequence length="68" mass="7256">MGAGGGAGERVVAGEAAQGRAATPHGRRHPGSAPRPPRPPARSGFGLRRSEQEAALLWRWHGRGRRLR</sequence>
<dbReference type="AlphaFoldDB" id="A0A4U6V861"/>
<proteinExistence type="predicted"/>
<dbReference type="Gramene" id="TKW24662">
    <property type="protein sequence ID" value="TKW24662"/>
    <property type="gene ID" value="SEVIR_3G063850v2"/>
</dbReference>
<gene>
    <name evidence="2" type="ORF">SEVIR_3G063850v2</name>
</gene>
<name>A0A4U6V861_SETVI</name>
<evidence type="ECO:0000256" key="1">
    <source>
        <dbReference type="SAM" id="MobiDB-lite"/>
    </source>
</evidence>
<dbReference type="EMBL" id="CM016554">
    <property type="protein sequence ID" value="TKW24662.1"/>
    <property type="molecule type" value="Genomic_DNA"/>
</dbReference>
<reference evidence="2" key="1">
    <citation type="submission" date="2019-03" db="EMBL/GenBank/DDBJ databases">
        <title>WGS assembly of Setaria viridis.</title>
        <authorList>
            <person name="Huang P."/>
            <person name="Jenkins J."/>
            <person name="Grimwood J."/>
            <person name="Barry K."/>
            <person name="Healey A."/>
            <person name="Mamidi S."/>
            <person name="Sreedasyam A."/>
            <person name="Shu S."/>
            <person name="Feldman M."/>
            <person name="Wu J."/>
            <person name="Yu Y."/>
            <person name="Chen C."/>
            <person name="Johnson J."/>
            <person name="Rokhsar D."/>
            <person name="Baxter I."/>
            <person name="Schmutz J."/>
            <person name="Brutnell T."/>
            <person name="Kellogg E."/>
        </authorList>
    </citation>
    <scope>NUCLEOTIDE SEQUENCE [LARGE SCALE GENOMIC DNA]</scope>
</reference>
<dbReference type="Proteomes" id="UP000298652">
    <property type="component" value="Chromosome 3"/>
</dbReference>
<evidence type="ECO:0000313" key="2">
    <source>
        <dbReference type="EMBL" id="TKW24662.1"/>
    </source>
</evidence>
<organism evidence="2 3">
    <name type="scientific">Setaria viridis</name>
    <name type="common">Green bristlegrass</name>
    <name type="synonym">Setaria italica subsp. viridis</name>
    <dbReference type="NCBI Taxonomy" id="4556"/>
    <lineage>
        <taxon>Eukaryota</taxon>
        <taxon>Viridiplantae</taxon>
        <taxon>Streptophyta</taxon>
        <taxon>Embryophyta</taxon>
        <taxon>Tracheophyta</taxon>
        <taxon>Spermatophyta</taxon>
        <taxon>Magnoliopsida</taxon>
        <taxon>Liliopsida</taxon>
        <taxon>Poales</taxon>
        <taxon>Poaceae</taxon>
        <taxon>PACMAD clade</taxon>
        <taxon>Panicoideae</taxon>
        <taxon>Panicodae</taxon>
        <taxon>Paniceae</taxon>
        <taxon>Cenchrinae</taxon>
        <taxon>Setaria</taxon>
    </lineage>
</organism>
<keyword evidence="3" id="KW-1185">Reference proteome</keyword>
<feature type="compositionally biased region" description="Low complexity" evidence="1">
    <location>
        <begin position="9"/>
        <end position="19"/>
    </location>
</feature>
<evidence type="ECO:0000313" key="3">
    <source>
        <dbReference type="Proteomes" id="UP000298652"/>
    </source>
</evidence>
<protein>
    <submittedName>
        <fullName evidence="2">Uncharacterized protein</fullName>
    </submittedName>
</protein>
<feature type="region of interest" description="Disordered" evidence="1">
    <location>
        <begin position="1"/>
        <end position="50"/>
    </location>
</feature>